<evidence type="ECO:0000313" key="1">
    <source>
        <dbReference type="EMBL" id="MEA5476908.1"/>
    </source>
</evidence>
<dbReference type="Proteomes" id="UP001301388">
    <property type="component" value="Unassembled WGS sequence"/>
</dbReference>
<reference evidence="1 2" key="1">
    <citation type="submission" date="2023-12" db="EMBL/GenBank/DDBJ databases">
        <title>Baltic Sea Cyanobacteria.</title>
        <authorList>
            <person name="Delbaje E."/>
            <person name="Fewer D.P."/>
            <person name="Shishido T.K."/>
        </authorList>
    </citation>
    <scope>NUCLEOTIDE SEQUENCE [LARGE SCALE GENOMIC DNA]</scope>
    <source>
        <strain evidence="1 2">UHCC 0370</strain>
    </source>
</reference>
<keyword evidence="2" id="KW-1185">Reference proteome</keyword>
<dbReference type="EMBL" id="JAYGIE010000013">
    <property type="protein sequence ID" value="MEA5476908.1"/>
    <property type="molecule type" value="Genomic_DNA"/>
</dbReference>
<organism evidence="1 2">
    <name type="scientific">Pseudanabaena galeata UHCC 0370</name>
    <dbReference type="NCBI Taxonomy" id="3110310"/>
    <lineage>
        <taxon>Bacteria</taxon>
        <taxon>Bacillati</taxon>
        <taxon>Cyanobacteriota</taxon>
        <taxon>Cyanophyceae</taxon>
        <taxon>Pseudanabaenales</taxon>
        <taxon>Pseudanabaenaceae</taxon>
        <taxon>Pseudanabaena</taxon>
    </lineage>
</organism>
<name>A0ABU5TGY1_9CYAN</name>
<accession>A0ABU5TGY1</accession>
<comment type="caution">
    <text evidence="1">The sequence shown here is derived from an EMBL/GenBank/DDBJ whole genome shotgun (WGS) entry which is preliminary data.</text>
</comment>
<protein>
    <submittedName>
        <fullName evidence="1">Uncharacterized protein</fullName>
    </submittedName>
</protein>
<gene>
    <name evidence="1" type="ORF">VB774_04675</name>
</gene>
<proteinExistence type="predicted"/>
<evidence type="ECO:0000313" key="2">
    <source>
        <dbReference type="Proteomes" id="UP001301388"/>
    </source>
</evidence>
<sequence length="65" mass="7241">MSAILIMKTILVFPVPAALETPKSFFESKPKACSQKTIFMTRIAIDSISLVRKILKRDIMAIADT</sequence>
<dbReference type="RefSeq" id="WP_323260192.1">
    <property type="nucleotide sequence ID" value="NZ_JAYGIE010000013.1"/>
</dbReference>